<keyword evidence="2" id="KW-0808">Transferase</keyword>
<dbReference type="GO" id="GO:0080044">
    <property type="term" value="F:quercetin 7-O-glucosyltransferase activity"/>
    <property type="evidence" value="ECO:0000318"/>
    <property type="project" value="GO_Central"/>
</dbReference>
<dbReference type="AlphaFoldDB" id="A0A0P0X4M7"/>
<accession>A0A0P0X4M7</accession>
<gene>
    <name evidence="3" type="ordered locus">Os07g0241700</name>
    <name evidence="3" type="ORF">OSNPB_070241700</name>
</gene>
<dbReference type="PaxDb" id="39947-A0A0P0X4M7"/>
<dbReference type="GO" id="GO:0005737">
    <property type="term" value="C:cytoplasm"/>
    <property type="evidence" value="ECO:0000318"/>
    <property type="project" value="GO_Central"/>
</dbReference>
<dbReference type="Gramene" id="Os07t0241700-00">
    <property type="protein sequence ID" value="Os07t0241700-00"/>
    <property type="gene ID" value="Os07g0241700"/>
</dbReference>
<dbReference type="eggNOG" id="KOG1192">
    <property type="taxonomic scope" value="Eukaryota"/>
</dbReference>
<dbReference type="OMA" id="KSSTWHE"/>
<dbReference type="SUPFAM" id="SSF53756">
    <property type="entry name" value="UDP-Glycosyltransferase/glycogen phosphorylase"/>
    <property type="match status" value="2"/>
</dbReference>
<proteinExistence type="evidence at protein level"/>
<dbReference type="CDD" id="cd03784">
    <property type="entry name" value="GT1_Gtf-like"/>
    <property type="match status" value="2"/>
</dbReference>
<dbReference type="InParanoid" id="A0A0P0X4M7"/>
<sequence>MDSDEFMEVAFGLEKSGHPFLWVVRPNLVRGVERACLPDGFESAVEGRGKVIKWAPQQEVLAHCAVGWFWTHGGWNSILESICEGVLMICRPQFADQMINTRYVEAVWGVGFELEGKLEWCKIEKAIMKLMGKNEGAEMRERANELKNKVARCLEDESELNRPVEEMPPLRVSDLFDPSKYFNEEMANKILALSTETTTNSSGTVVNTFEALETPELRSVRDELGATIPVFAIGPLHKLTSNGDRSSLLDQDRSCIEWLDTKEPGSVLYVSFGSVVMVSQDEFNEVAWGLANSGRPFLWVVRPGLVIGVSGKPELPEGFVEAVEGRCKVVDWAPQTEVLAHHAVGGFWTHNGWNSTLESIYEGVPMLSRPIFGDQLVTARYVQETWQIGFRVEGKLERWKIEEAIRRLMEGEEGAEVKQRADELKKKILICLKNGGSTQQAIDKLVDHMLSL</sequence>
<dbReference type="Gene3D" id="3.40.50.2000">
    <property type="entry name" value="Glycogen Phosphorylase B"/>
    <property type="match status" value="2"/>
</dbReference>
<evidence type="ECO:0000313" key="4">
    <source>
        <dbReference type="Proteomes" id="UP000059680"/>
    </source>
</evidence>
<dbReference type="Proteomes" id="UP000059680">
    <property type="component" value="Chromosome 7"/>
</dbReference>
<comment type="similarity">
    <text evidence="1">Belongs to the UDP-glycosyltransferase family.</text>
</comment>
<dbReference type="EMBL" id="AP014963">
    <property type="protein sequence ID" value="BAT00773.1"/>
    <property type="molecule type" value="Genomic_DNA"/>
</dbReference>
<name>A0A0P0X4M7_ORYSJ</name>
<dbReference type="PANTHER" id="PTHR48045:SF31">
    <property type="entry name" value="UDP-GLYCOSYLTRANSFERASE 76B1-LIKE"/>
    <property type="match status" value="1"/>
</dbReference>
<evidence type="ECO:0000256" key="1">
    <source>
        <dbReference type="ARBA" id="ARBA00009995"/>
    </source>
</evidence>
<evidence type="ECO:0000256" key="2">
    <source>
        <dbReference type="ARBA" id="ARBA00022679"/>
    </source>
</evidence>
<dbReference type="FunFam" id="3.40.50.2000:FF:000040">
    <property type="entry name" value="UDP-glycosyltransferase 76C1"/>
    <property type="match status" value="1"/>
</dbReference>
<protein>
    <submittedName>
        <fullName evidence="3">Os07g0241700 protein</fullName>
    </submittedName>
</protein>
<reference evidence="4" key="1">
    <citation type="journal article" date="2005" name="Nature">
        <title>The map-based sequence of the rice genome.</title>
        <authorList>
            <consortium name="International rice genome sequencing project (IRGSP)"/>
            <person name="Matsumoto T."/>
            <person name="Wu J."/>
            <person name="Kanamori H."/>
            <person name="Katayose Y."/>
            <person name="Fujisawa M."/>
            <person name="Namiki N."/>
            <person name="Mizuno H."/>
            <person name="Yamamoto K."/>
            <person name="Antonio B.A."/>
            <person name="Baba T."/>
            <person name="Sakata K."/>
            <person name="Nagamura Y."/>
            <person name="Aoki H."/>
            <person name="Arikawa K."/>
            <person name="Arita K."/>
            <person name="Bito T."/>
            <person name="Chiden Y."/>
            <person name="Fujitsuka N."/>
            <person name="Fukunaka R."/>
            <person name="Hamada M."/>
            <person name="Harada C."/>
            <person name="Hayashi A."/>
            <person name="Hijishita S."/>
            <person name="Honda M."/>
            <person name="Hosokawa S."/>
            <person name="Ichikawa Y."/>
            <person name="Idonuma A."/>
            <person name="Iijima M."/>
            <person name="Ikeda M."/>
            <person name="Ikeno M."/>
            <person name="Ito K."/>
            <person name="Ito S."/>
            <person name="Ito T."/>
            <person name="Ito Y."/>
            <person name="Ito Y."/>
            <person name="Iwabuchi A."/>
            <person name="Kamiya K."/>
            <person name="Karasawa W."/>
            <person name="Kurita K."/>
            <person name="Katagiri S."/>
            <person name="Kikuta A."/>
            <person name="Kobayashi H."/>
            <person name="Kobayashi N."/>
            <person name="Machita K."/>
            <person name="Maehara T."/>
            <person name="Masukawa M."/>
            <person name="Mizubayashi T."/>
            <person name="Mukai Y."/>
            <person name="Nagasaki H."/>
            <person name="Nagata Y."/>
            <person name="Naito S."/>
            <person name="Nakashima M."/>
            <person name="Nakama Y."/>
            <person name="Nakamichi Y."/>
            <person name="Nakamura M."/>
            <person name="Meguro A."/>
            <person name="Negishi M."/>
            <person name="Ohta I."/>
            <person name="Ohta T."/>
            <person name="Okamoto M."/>
            <person name="Ono N."/>
            <person name="Saji S."/>
            <person name="Sakaguchi M."/>
            <person name="Sakai K."/>
            <person name="Shibata M."/>
            <person name="Shimokawa T."/>
            <person name="Song J."/>
            <person name="Takazaki Y."/>
            <person name="Terasawa K."/>
            <person name="Tsugane M."/>
            <person name="Tsuji K."/>
            <person name="Ueda S."/>
            <person name="Waki K."/>
            <person name="Yamagata H."/>
            <person name="Yamamoto M."/>
            <person name="Yamamoto S."/>
            <person name="Yamane H."/>
            <person name="Yoshiki S."/>
            <person name="Yoshihara R."/>
            <person name="Yukawa K."/>
            <person name="Zhong H."/>
            <person name="Yano M."/>
            <person name="Yuan Q."/>
            <person name="Ouyang S."/>
            <person name="Liu J."/>
            <person name="Jones K.M."/>
            <person name="Gansberger K."/>
            <person name="Moffat K."/>
            <person name="Hill J."/>
            <person name="Bera J."/>
            <person name="Fadrosh D."/>
            <person name="Jin S."/>
            <person name="Johri S."/>
            <person name="Kim M."/>
            <person name="Overton L."/>
            <person name="Reardon M."/>
            <person name="Tsitrin T."/>
            <person name="Vuong H."/>
            <person name="Weaver B."/>
            <person name="Ciecko A."/>
            <person name="Tallon L."/>
            <person name="Jackson J."/>
            <person name="Pai G."/>
            <person name="Aken S.V."/>
            <person name="Utterback T."/>
            <person name="Reidmuller S."/>
            <person name="Feldblyum T."/>
            <person name="Hsiao J."/>
            <person name="Zismann V."/>
            <person name="Iobst S."/>
            <person name="de Vazeille A.R."/>
            <person name="Buell C.R."/>
            <person name="Ying K."/>
            <person name="Li Y."/>
            <person name="Lu T."/>
            <person name="Huang Y."/>
            <person name="Zhao Q."/>
            <person name="Feng Q."/>
            <person name="Zhang L."/>
            <person name="Zhu J."/>
            <person name="Weng Q."/>
            <person name="Mu J."/>
            <person name="Lu Y."/>
            <person name="Fan D."/>
            <person name="Liu Y."/>
            <person name="Guan J."/>
            <person name="Zhang Y."/>
            <person name="Yu S."/>
            <person name="Liu X."/>
            <person name="Zhang Y."/>
            <person name="Hong G."/>
            <person name="Han B."/>
            <person name="Choisne N."/>
            <person name="Demange N."/>
            <person name="Orjeda G."/>
            <person name="Samain S."/>
            <person name="Cattolico L."/>
            <person name="Pelletier E."/>
            <person name="Couloux A."/>
            <person name="Segurens B."/>
            <person name="Wincker P."/>
            <person name="D'Hont A."/>
            <person name="Scarpelli C."/>
            <person name="Weissenbach J."/>
            <person name="Salanoubat M."/>
            <person name="Quetier F."/>
            <person name="Yu Y."/>
            <person name="Kim H.R."/>
            <person name="Rambo T."/>
            <person name="Currie J."/>
            <person name="Collura K."/>
            <person name="Luo M."/>
            <person name="Yang T."/>
            <person name="Ammiraju J.S.S."/>
            <person name="Engler F."/>
            <person name="Soderlund C."/>
            <person name="Wing R.A."/>
            <person name="Palmer L.E."/>
            <person name="de la Bastide M."/>
            <person name="Spiegel L."/>
            <person name="Nascimento L."/>
            <person name="Zutavern T."/>
            <person name="O'Shaughnessy A."/>
            <person name="Dike S."/>
            <person name="Dedhia N."/>
            <person name="Preston R."/>
            <person name="Balija V."/>
            <person name="McCombie W.R."/>
            <person name="Chow T."/>
            <person name="Chen H."/>
            <person name="Chung M."/>
            <person name="Chen C."/>
            <person name="Shaw J."/>
            <person name="Wu H."/>
            <person name="Hsiao K."/>
            <person name="Chao Y."/>
            <person name="Chu M."/>
            <person name="Cheng C."/>
            <person name="Hour A."/>
            <person name="Lee P."/>
            <person name="Lin S."/>
            <person name="Lin Y."/>
            <person name="Liou J."/>
            <person name="Liu S."/>
            <person name="Hsing Y."/>
            <person name="Raghuvanshi S."/>
            <person name="Mohanty A."/>
            <person name="Bharti A.K."/>
            <person name="Gaur A."/>
            <person name="Gupta V."/>
            <person name="Kumar D."/>
            <person name="Ravi V."/>
            <person name="Vij S."/>
            <person name="Kapur A."/>
            <person name="Khurana P."/>
            <person name="Khurana P."/>
            <person name="Khurana J.P."/>
            <person name="Tyagi A.K."/>
            <person name="Gaikwad K."/>
            <person name="Singh A."/>
            <person name="Dalal V."/>
            <person name="Srivastava S."/>
            <person name="Dixit A."/>
            <person name="Pal A.K."/>
            <person name="Ghazi I.A."/>
            <person name="Yadav M."/>
            <person name="Pandit A."/>
            <person name="Bhargava A."/>
            <person name="Sureshbabu K."/>
            <person name="Batra K."/>
            <person name="Sharma T.R."/>
            <person name="Mohapatra T."/>
            <person name="Singh N.K."/>
            <person name="Messing J."/>
            <person name="Nelson A.B."/>
            <person name="Fuks G."/>
            <person name="Kavchok S."/>
            <person name="Keizer G."/>
            <person name="Linton E."/>
            <person name="Llaca V."/>
            <person name="Song R."/>
            <person name="Tanyolac B."/>
            <person name="Young S."/>
            <person name="Ho-Il K."/>
            <person name="Hahn J.H."/>
            <person name="Sangsakoo G."/>
            <person name="Vanavichit A."/>
            <person name="de Mattos Luiz.A.T."/>
            <person name="Zimmer P.D."/>
            <person name="Malone G."/>
            <person name="Dellagostin O."/>
            <person name="de Oliveira A.C."/>
            <person name="Bevan M."/>
            <person name="Bancroft I."/>
            <person name="Minx P."/>
            <person name="Cordum H."/>
            <person name="Wilson R."/>
            <person name="Cheng Z."/>
            <person name="Jin W."/>
            <person name="Jiang J."/>
            <person name="Leong S.A."/>
            <person name="Iwama H."/>
            <person name="Gojobori T."/>
            <person name="Itoh T."/>
            <person name="Niimura Y."/>
            <person name="Fujii Y."/>
            <person name="Habara T."/>
            <person name="Sakai H."/>
            <person name="Sato Y."/>
            <person name="Wilson G."/>
            <person name="Kumar K."/>
            <person name="McCouch S."/>
            <person name="Juretic N."/>
            <person name="Hoen D."/>
            <person name="Wright S."/>
            <person name="Bruskiewich R."/>
            <person name="Bureau T."/>
            <person name="Miyao A."/>
            <person name="Hirochika H."/>
            <person name="Nishikawa T."/>
            <person name="Kadowaki K."/>
            <person name="Sugiura M."/>
            <person name="Burr B."/>
            <person name="Sasaki T."/>
        </authorList>
    </citation>
    <scope>NUCLEOTIDE SEQUENCE [LARGE SCALE GENOMIC DNA]</scope>
    <source>
        <strain evidence="4">cv. Nipponbare</strain>
    </source>
</reference>
<dbReference type="InterPro" id="IPR002213">
    <property type="entry name" value="UDP_glucos_trans"/>
</dbReference>
<dbReference type="PANTHER" id="PTHR48045">
    <property type="entry name" value="UDP-GLYCOSYLTRANSFERASE 72B1"/>
    <property type="match status" value="1"/>
</dbReference>
<reference evidence="3 4" key="3">
    <citation type="journal article" date="2013" name="Rice">
        <title>Improvement of the Oryza sativa Nipponbare reference genome using next generation sequence and optical map data.</title>
        <authorList>
            <person name="Kawahara Y."/>
            <person name="de la Bastide M."/>
            <person name="Hamilton J.P."/>
            <person name="Kanamori H."/>
            <person name="McCombie W.R."/>
            <person name="Ouyang S."/>
            <person name="Schwartz D.C."/>
            <person name="Tanaka T."/>
            <person name="Wu J."/>
            <person name="Zhou S."/>
            <person name="Childs K.L."/>
            <person name="Davidson R.M."/>
            <person name="Lin H."/>
            <person name="Quesada-Ocampo L."/>
            <person name="Vaillancourt B."/>
            <person name="Sakai H."/>
            <person name="Lee S.S."/>
            <person name="Kim J."/>
            <person name="Numa H."/>
            <person name="Itoh T."/>
            <person name="Buell C.R."/>
            <person name="Matsumoto T."/>
        </authorList>
    </citation>
    <scope>NUCLEOTIDE SEQUENCE [LARGE SCALE GENOMIC DNA]</scope>
    <source>
        <strain evidence="4">cv. Nipponbare</strain>
    </source>
</reference>
<evidence type="ECO:0007829" key="5">
    <source>
        <dbReference type="PeptideAtlas" id="A0A0P0X4M7"/>
    </source>
</evidence>
<dbReference type="SMR" id="A0A0P0X4M7"/>
<keyword evidence="4" id="KW-1185">Reference proteome</keyword>
<organism evidence="3 4">
    <name type="scientific">Oryza sativa subsp. japonica</name>
    <name type="common">Rice</name>
    <dbReference type="NCBI Taxonomy" id="39947"/>
    <lineage>
        <taxon>Eukaryota</taxon>
        <taxon>Viridiplantae</taxon>
        <taxon>Streptophyta</taxon>
        <taxon>Embryophyta</taxon>
        <taxon>Tracheophyta</taxon>
        <taxon>Spermatophyta</taxon>
        <taxon>Magnoliopsida</taxon>
        <taxon>Liliopsida</taxon>
        <taxon>Poales</taxon>
        <taxon>Poaceae</taxon>
        <taxon>BOP clade</taxon>
        <taxon>Oryzoideae</taxon>
        <taxon>Oryzeae</taxon>
        <taxon>Oryzinae</taxon>
        <taxon>Oryza</taxon>
        <taxon>Oryza sativa</taxon>
    </lineage>
</organism>
<dbReference type="GO" id="GO:0080043">
    <property type="term" value="F:quercetin 3-O-glucosyltransferase activity"/>
    <property type="evidence" value="ECO:0000318"/>
    <property type="project" value="GO_Central"/>
</dbReference>
<evidence type="ECO:0000313" key="3">
    <source>
        <dbReference type="EMBL" id="BAT00773.1"/>
    </source>
</evidence>
<keyword evidence="5" id="KW-1267">Proteomics identification</keyword>
<reference evidence="3 4" key="2">
    <citation type="journal article" date="2013" name="Plant Cell Physiol.">
        <title>Rice Annotation Project Database (RAP-DB): an integrative and interactive database for rice genomics.</title>
        <authorList>
            <person name="Sakai H."/>
            <person name="Lee S.S."/>
            <person name="Tanaka T."/>
            <person name="Numa H."/>
            <person name="Kim J."/>
            <person name="Kawahara Y."/>
            <person name="Wakimoto H."/>
            <person name="Yang C.C."/>
            <person name="Iwamoto M."/>
            <person name="Abe T."/>
            <person name="Yamada Y."/>
            <person name="Muto A."/>
            <person name="Inokuchi H."/>
            <person name="Ikemura T."/>
            <person name="Matsumoto T."/>
            <person name="Sasaki T."/>
            <person name="Itoh T."/>
        </authorList>
    </citation>
    <scope>NUCLEOTIDE SEQUENCE [LARGE SCALE GENOMIC DNA]</scope>
    <source>
        <strain evidence="4">cv. Nipponbare</strain>
    </source>
</reference>
<dbReference type="Pfam" id="PF00201">
    <property type="entry name" value="UDPGT"/>
    <property type="match status" value="2"/>
</dbReference>
<dbReference type="FunCoup" id="A0A0P0X4M7">
    <property type="interactions" value="41"/>
</dbReference>